<feature type="domain" description="Sialate O-acetylesterase" evidence="2">
    <location>
        <begin position="1"/>
        <end position="106"/>
    </location>
</feature>
<keyword evidence="1" id="KW-0378">Hydrolase</keyword>
<dbReference type="Proteomes" id="UP001237642">
    <property type="component" value="Unassembled WGS sequence"/>
</dbReference>
<evidence type="ECO:0000313" key="3">
    <source>
        <dbReference type="EMBL" id="KAK1402815.1"/>
    </source>
</evidence>
<organism evidence="3 4">
    <name type="scientific">Heracleum sosnowskyi</name>
    <dbReference type="NCBI Taxonomy" id="360622"/>
    <lineage>
        <taxon>Eukaryota</taxon>
        <taxon>Viridiplantae</taxon>
        <taxon>Streptophyta</taxon>
        <taxon>Embryophyta</taxon>
        <taxon>Tracheophyta</taxon>
        <taxon>Spermatophyta</taxon>
        <taxon>Magnoliopsida</taxon>
        <taxon>eudicotyledons</taxon>
        <taxon>Gunneridae</taxon>
        <taxon>Pentapetalae</taxon>
        <taxon>asterids</taxon>
        <taxon>campanulids</taxon>
        <taxon>Apiales</taxon>
        <taxon>Apiaceae</taxon>
        <taxon>Apioideae</taxon>
        <taxon>apioid superclade</taxon>
        <taxon>Tordylieae</taxon>
        <taxon>Tordyliinae</taxon>
        <taxon>Heracleum</taxon>
    </lineage>
</organism>
<feature type="domain" description="Sialate O-acetylesterase" evidence="2">
    <location>
        <begin position="115"/>
        <end position="186"/>
    </location>
</feature>
<gene>
    <name evidence="3" type="ORF">POM88_002420</name>
</gene>
<dbReference type="InterPro" id="IPR005181">
    <property type="entry name" value="SASA"/>
</dbReference>
<dbReference type="EMBL" id="JAUIZM010000001">
    <property type="protein sequence ID" value="KAK1402815.1"/>
    <property type="molecule type" value="Genomic_DNA"/>
</dbReference>
<reference evidence="3" key="2">
    <citation type="submission" date="2023-05" db="EMBL/GenBank/DDBJ databases">
        <authorList>
            <person name="Schelkunov M.I."/>
        </authorList>
    </citation>
    <scope>NUCLEOTIDE SEQUENCE</scope>
    <source>
        <strain evidence="3">Hsosn_3</strain>
        <tissue evidence="3">Leaf</tissue>
    </source>
</reference>
<accession>A0AAD8JDZ3</accession>
<dbReference type="SUPFAM" id="SSF52266">
    <property type="entry name" value="SGNH hydrolase"/>
    <property type="match status" value="1"/>
</dbReference>
<dbReference type="GO" id="GO:0016787">
    <property type="term" value="F:hydrolase activity"/>
    <property type="evidence" value="ECO:0007669"/>
    <property type="project" value="UniProtKB-KW"/>
</dbReference>
<protein>
    <submittedName>
        <fullName evidence="3">Carbohydrate esterase</fullName>
    </submittedName>
</protein>
<sequence>MSGRGGVKNKQWDGIVPPQCRPNAAIHRFTADLKWVPANEPLHVDIDTKAVCGVGPGMSFANAVKDVLGQVGFVPCAVGGTAIKEWAPESSLYENMIKRSKAAVVERLERCFGIKDLNLPELPIIQVAIASGHEEYMEKIREIQKAIDVKNVVCVDAKGLELTEDKMHLVTDACVELGQMLAHAYLTHFEST</sequence>
<dbReference type="Gene3D" id="3.40.50.1110">
    <property type="entry name" value="SGNH hydrolase"/>
    <property type="match status" value="2"/>
</dbReference>
<proteinExistence type="predicted"/>
<reference evidence="3" key="1">
    <citation type="submission" date="2023-02" db="EMBL/GenBank/DDBJ databases">
        <title>Genome of toxic invasive species Heracleum sosnowskyi carries increased number of genes despite the absence of recent whole-genome duplications.</title>
        <authorList>
            <person name="Schelkunov M."/>
            <person name="Shtratnikova V."/>
            <person name="Makarenko M."/>
            <person name="Klepikova A."/>
            <person name="Omelchenko D."/>
            <person name="Novikova G."/>
            <person name="Obukhova E."/>
            <person name="Bogdanov V."/>
            <person name="Penin A."/>
            <person name="Logacheva M."/>
        </authorList>
    </citation>
    <scope>NUCLEOTIDE SEQUENCE</scope>
    <source>
        <strain evidence="3">Hsosn_3</strain>
        <tissue evidence="3">Leaf</tissue>
    </source>
</reference>
<evidence type="ECO:0000259" key="2">
    <source>
        <dbReference type="Pfam" id="PF03629"/>
    </source>
</evidence>
<dbReference type="InterPro" id="IPR052940">
    <property type="entry name" value="Carb_Esterase_6"/>
</dbReference>
<dbReference type="InterPro" id="IPR036514">
    <property type="entry name" value="SGNH_hydro_sf"/>
</dbReference>
<keyword evidence="4" id="KW-1185">Reference proteome</keyword>
<dbReference type="PANTHER" id="PTHR31988">
    <property type="entry name" value="ESTERASE, PUTATIVE (DUF303)-RELATED"/>
    <property type="match status" value="1"/>
</dbReference>
<evidence type="ECO:0000256" key="1">
    <source>
        <dbReference type="ARBA" id="ARBA00022801"/>
    </source>
</evidence>
<evidence type="ECO:0000313" key="4">
    <source>
        <dbReference type="Proteomes" id="UP001237642"/>
    </source>
</evidence>
<dbReference type="Pfam" id="PF03629">
    <property type="entry name" value="SASA"/>
    <property type="match status" value="2"/>
</dbReference>
<comment type="caution">
    <text evidence="3">The sequence shown here is derived from an EMBL/GenBank/DDBJ whole genome shotgun (WGS) entry which is preliminary data.</text>
</comment>
<dbReference type="AlphaFoldDB" id="A0AAD8JDZ3"/>
<name>A0AAD8JDZ3_9APIA</name>
<dbReference type="PANTHER" id="PTHR31988:SF19">
    <property type="entry name" value="9-O-ACETYL-N-ACETYLNEURAMINIC ACID DEACETYLASE-RELATED"/>
    <property type="match status" value="1"/>
</dbReference>